<evidence type="ECO:0000313" key="3">
    <source>
        <dbReference type="EMBL" id="CAA2137683.1"/>
    </source>
</evidence>
<keyword evidence="3" id="KW-0614">Plasmid</keyword>
<organism evidence="3">
    <name type="scientific">Methylobacterium bullatum</name>
    <dbReference type="NCBI Taxonomy" id="570505"/>
    <lineage>
        <taxon>Bacteria</taxon>
        <taxon>Pseudomonadati</taxon>
        <taxon>Pseudomonadota</taxon>
        <taxon>Alphaproteobacteria</taxon>
        <taxon>Hyphomicrobiales</taxon>
        <taxon>Methylobacteriaceae</taxon>
        <taxon>Methylobacterium</taxon>
    </lineage>
</organism>
<dbReference type="GO" id="GO:0004540">
    <property type="term" value="F:RNA nuclease activity"/>
    <property type="evidence" value="ECO:0007669"/>
    <property type="project" value="InterPro"/>
</dbReference>
<protein>
    <recommendedName>
        <fullName evidence="2">NYN domain-containing protein</fullName>
    </recommendedName>
</protein>
<name>A0A679JDD1_9HYPH</name>
<dbReference type="InterPro" id="IPR021139">
    <property type="entry name" value="NYN"/>
</dbReference>
<sequence length="239" mass="26797">MPVEPAVKRAVAFFDGQNLFHCAKAAFGYTFPNYDPVALSRAVCAQRGWQLSGVRFYTGVPDAADNAFWNHFWTAKGAQMGRESVTIYTRPLRYRNKQIRLPDGTTHTFLDGDEKGIDVRIALDVISLAHRQQFDVGILFCRDQDLSEVADEIRLIARDQNRWIKLASAYPYSPVARVRGIDRTDWVQLDRPTYDACIDKRDYRPKPPPQLGAQAAPVAPAQPPATPPTLVPVAKNSGR</sequence>
<accession>A0A679JDD1</accession>
<dbReference type="RefSeq" id="WP_339159375.1">
    <property type="nucleotide sequence ID" value="NZ_LR743510.1"/>
</dbReference>
<gene>
    <name evidence="3" type="ORF">MBLL_00776</name>
</gene>
<feature type="domain" description="NYN" evidence="2">
    <location>
        <begin position="12"/>
        <end position="154"/>
    </location>
</feature>
<proteinExistence type="predicted"/>
<dbReference type="EMBL" id="LR743510">
    <property type="protein sequence ID" value="CAA2137683.1"/>
    <property type="molecule type" value="Genomic_DNA"/>
</dbReference>
<evidence type="ECO:0000259" key="2">
    <source>
        <dbReference type="Pfam" id="PF01936"/>
    </source>
</evidence>
<reference evidence="3" key="1">
    <citation type="submission" date="2019-12" db="EMBL/GenBank/DDBJ databases">
        <authorList>
            <person name="Cremers G."/>
        </authorList>
    </citation>
    <scope>NUCLEOTIDE SEQUENCE</scope>
    <source>
        <strain evidence="3">Mbul2</strain>
        <plasmid evidence="3">1</plasmid>
    </source>
</reference>
<geneLocation type="plasmid" evidence="3">
    <name>1</name>
</geneLocation>
<evidence type="ECO:0000256" key="1">
    <source>
        <dbReference type="SAM" id="MobiDB-lite"/>
    </source>
</evidence>
<dbReference type="Pfam" id="PF01936">
    <property type="entry name" value="NYN"/>
    <property type="match status" value="1"/>
</dbReference>
<dbReference type="Gene3D" id="3.40.50.1010">
    <property type="entry name" value="5'-nuclease"/>
    <property type="match status" value="1"/>
</dbReference>
<feature type="region of interest" description="Disordered" evidence="1">
    <location>
        <begin position="199"/>
        <end position="239"/>
    </location>
</feature>
<dbReference type="AlphaFoldDB" id="A0A679JDD1"/>
<feature type="compositionally biased region" description="Pro residues" evidence="1">
    <location>
        <begin position="220"/>
        <end position="230"/>
    </location>
</feature>